<dbReference type="InterPro" id="IPR012337">
    <property type="entry name" value="RNaseH-like_sf"/>
</dbReference>
<keyword evidence="3" id="KW-0863">Zinc-finger</keyword>
<dbReference type="InterPro" id="IPR036910">
    <property type="entry name" value="HMG_box_dom_sf"/>
</dbReference>
<evidence type="ECO:0000256" key="1">
    <source>
        <dbReference type="ARBA" id="ARBA00004123"/>
    </source>
</evidence>
<dbReference type="Gene3D" id="1.10.30.10">
    <property type="entry name" value="High mobility group box domain"/>
    <property type="match status" value="1"/>
</dbReference>
<evidence type="ECO:0000256" key="3">
    <source>
        <dbReference type="ARBA" id="ARBA00022771"/>
    </source>
</evidence>
<evidence type="ECO:0000313" key="9">
    <source>
        <dbReference type="Proteomes" id="UP000887577"/>
    </source>
</evidence>
<accession>A0A914Y8X3</accession>
<dbReference type="PANTHER" id="PTHR37432">
    <property type="entry name" value="PROTEIN CBG21304"/>
    <property type="match status" value="1"/>
</dbReference>
<keyword evidence="6 7" id="KW-0539">Nucleus</keyword>
<dbReference type="SUPFAM" id="SSF53098">
    <property type="entry name" value="Ribonuclease H-like"/>
    <property type="match status" value="1"/>
</dbReference>
<reference evidence="10" key="1">
    <citation type="submission" date="2022-11" db="UniProtKB">
        <authorList>
            <consortium name="WormBaseParasite"/>
        </authorList>
    </citation>
    <scope>IDENTIFICATION</scope>
</reference>
<name>A0A914Y8X3_9BILA</name>
<dbReference type="SMART" id="SM00398">
    <property type="entry name" value="HMG"/>
    <property type="match status" value="1"/>
</dbReference>
<dbReference type="Pfam" id="PF02892">
    <property type="entry name" value="zf-BED"/>
    <property type="match status" value="1"/>
</dbReference>
<evidence type="ECO:0000256" key="6">
    <source>
        <dbReference type="ARBA" id="ARBA00023242"/>
    </source>
</evidence>
<evidence type="ECO:0000256" key="7">
    <source>
        <dbReference type="PROSITE-ProRule" id="PRU00267"/>
    </source>
</evidence>
<proteinExistence type="predicted"/>
<feature type="DNA-binding region" description="HMG box" evidence="7">
    <location>
        <begin position="180"/>
        <end position="245"/>
    </location>
</feature>
<dbReference type="InterPro" id="IPR003656">
    <property type="entry name" value="Znf_BED"/>
</dbReference>
<protein>
    <submittedName>
        <fullName evidence="10">HMG box domain-containing protein</fullName>
    </submittedName>
</protein>
<feature type="domain" description="HMG box" evidence="8">
    <location>
        <begin position="180"/>
        <end position="245"/>
    </location>
</feature>
<dbReference type="Pfam" id="PF05699">
    <property type="entry name" value="Dimer_Tnp_hAT"/>
    <property type="match status" value="1"/>
</dbReference>
<evidence type="ECO:0000256" key="2">
    <source>
        <dbReference type="ARBA" id="ARBA00022723"/>
    </source>
</evidence>
<dbReference type="WBParaSite" id="PSU_v2.g1590.t1">
    <property type="protein sequence ID" value="PSU_v2.g1590.t1"/>
    <property type="gene ID" value="PSU_v2.g1590"/>
</dbReference>
<evidence type="ECO:0000256" key="5">
    <source>
        <dbReference type="ARBA" id="ARBA00023125"/>
    </source>
</evidence>
<keyword evidence="4" id="KW-0862">Zinc</keyword>
<dbReference type="InterPro" id="IPR009071">
    <property type="entry name" value="HMG_box_dom"/>
</dbReference>
<dbReference type="Pfam" id="PF00505">
    <property type="entry name" value="HMG_box"/>
    <property type="match status" value="1"/>
</dbReference>
<sequence>MNYKDYFIFEPGKAKCLQENCPKKLVYRKQGNTSGMRSHLKKYHPHIFEQISRESIHNDLGSPSSSTLIQNLDTLMYNFNHSNSINYETIEVGSSSSNNFYEYSNDDAEISNHNDTHEDQTNLRNYDVKAEFMDILFNESNNVVDSETNNFRAATTCVNSSIDPAFLETQPKINAETNLGYILFSAETRTKSLTENPDFGFGEISRMVGIEWNKLSDSQKYEYESRAQEIAKEKAAHNIHRSHFDEQEIEAIIPHKRSRNDLPSTALIAIFFRIKLFDFYVFYQFANPIDNISYLPPSEEPLPSPSAPQYGYHNATKRSRCQFSEADKAEIKNRIKRKELLLIPVTGSIDIMNFVVDDGERIAVFCTVCGGLLSAKGGGSITYHRNACSKFADPTRTESHPFSAEIKKNLNQKCFNLMTKNYFPSVYFHDKEFLDILQYVHNLGFNFGAESIRTAKDDVNYGPGVMSEAMPYLTNMQRTIDQTIFQNSEKLKEFINFNIKNSGGALSVERIDKYCQYFGFTFHLITKDFKLVSVSVALKEYTVPPTSDKINEDIVSLLNEYNLSVTDITILLNGEIESNNCENYTKNASHFLKLVLQWVLNPEDEKFQIGLNFNSIEIMENFVKLVDTVKDVLEYAKTKPNLFVKVEVPQNEIYRIFFIKQFLEMSAKNYETITFHLKNDQQSKLLQQFYLVKQRYQDFKILMNFLNPFLAEIESLDVCGKPTLYMVPLIYESLMKNFNKFRDSKDKLIAAFSEAAYLYLEYVKQKLICDSHYIALFLNPKLNGQIESLIKQEELDKLLDKITVECSKIIVEKSDNYEPVPKKFSNLRKRQKAETTFQTELDEYLAVEISENDANFELLDWWKQNSTRFPRLSQIAKKYHSIPASFVSKNGAFDVLNILSQGERIATTPEMLSKMVIYRSIIDCCF</sequence>
<organism evidence="9 10">
    <name type="scientific">Panagrolaimus superbus</name>
    <dbReference type="NCBI Taxonomy" id="310955"/>
    <lineage>
        <taxon>Eukaryota</taxon>
        <taxon>Metazoa</taxon>
        <taxon>Ecdysozoa</taxon>
        <taxon>Nematoda</taxon>
        <taxon>Chromadorea</taxon>
        <taxon>Rhabditida</taxon>
        <taxon>Tylenchina</taxon>
        <taxon>Panagrolaimomorpha</taxon>
        <taxon>Panagrolaimoidea</taxon>
        <taxon>Panagrolaimidae</taxon>
        <taxon>Panagrolaimus</taxon>
    </lineage>
</organism>
<dbReference type="GO" id="GO:0046983">
    <property type="term" value="F:protein dimerization activity"/>
    <property type="evidence" value="ECO:0007669"/>
    <property type="project" value="InterPro"/>
</dbReference>
<dbReference type="InterPro" id="IPR008906">
    <property type="entry name" value="HATC_C_dom"/>
</dbReference>
<dbReference type="PANTHER" id="PTHR37432:SF1">
    <property type="entry name" value="HAT C-TERMINAL DIMERISATION DOMAIN-CONTAINING PROTEIN-RELATED"/>
    <property type="match status" value="1"/>
</dbReference>
<evidence type="ECO:0000256" key="4">
    <source>
        <dbReference type="ARBA" id="ARBA00022833"/>
    </source>
</evidence>
<keyword evidence="9" id="KW-1185">Reference proteome</keyword>
<keyword evidence="2" id="KW-0479">Metal-binding</keyword>
<comment type="subcellular location">
    <subcellularLocation>
        <location evidence="1">Nucleus</location>
    </subcellularLocation>
</comment>
<evidence type="ECO:0000259" key="8">
    <source>
        <dbReference type="PROSITE" id="PS50118"/>
    </source>
</evidence>
<dbReference type="GO" id="GO:0008270">
    <property type="term" value="F:zinc ion binding"/>
    <property type="evidence" value="ECO:0007669"/>
    <property type="project" value="UniProtKB-KW"/>
</dbReference>
<dbReference type="AlphaFoldDB" id="A0A914Y8X3"/>
<dbReference type="PROSITE" id="PS50118">
    <property type="entry name" value="HMG_BOX_2"/>
    <property type="match status" value="1"/>
</dbReference>
<keyword evidence="5 7" id="KW-0238">DNA-binding</keyword>
<dbReference type="GO" id="GO:0003677">
    <property type="term" value="F:DNA binding"/>
    <property type="evidence" value="ECO:0007669"/>
    <property type="project" value="UniProtKB-UniRule"/>
</dbReference>
<evidence type="ECO:0000313" key="10">
    <source>
        <dbReference type="WBParaSite" id="PSU_v2.g1590.t1"/>
    </source>
</evidence>
<dbReference type="SUPFAM" id="SSF47095">
    <property type="entry name" value="HMG-box"/>
    <property type="match status" value="1"/>
</dbReference>
<dbReference type="Proteomes" id="UP000887577">
    <property type="component" value="Unplaced"/>
</dbReference>
<dbReference type="GO" id="GO:0005634">
    <property type="term" value="C:nucleus"/>
    <property type="evidence" value="ECO:0007669"/>
    <property type="project" value="UniProtKB-SubCell"/>
</dbReference>